<feature type="transmembrane region" description="Helical" evidence="1">
    <location>
        <begin position="225"/>
        <end position="245"/>
    </location>
</feature>
<keyword evidence="1" id="KW-1133">Transmembrane helix</keyword>
<keyword evidence="3" id="KW-1185">Reference proteome</keyword>
<comment type="caution">
    <text evidence="2">The sequence shown here is derived from an EMBL/GenBank/DDBJ whole genome shotgun (WGS) entry which is preliminary data.</text>
</comment>
<dbReference type="RefSeq" id="WP_194508207.1">
    <property type="nucleotide sequence ID" value="NZ_JADILU010000004.1"/>
</dbReference>
<proteinExistence type="predicted"/>
<feature type="transmembrane region" description="Helical" evidence="1">
    <location>
        <begin position="332"/>
        <end position="355"/>
    </location>
</feature>
<reference evidence="3" key="1">
    <citation type="journal article" date="2019" name="Int. J. Syst. Evol. Microbiol.">
        <title>The Global Catalogue of Microorganisms (GCM) 10K type strain sequencing project: providing services to taxonomists for standard genome sequencing and annotation.</title>
        <authorList>
            <consortium name="The Broad Institute Genomics Platform"/>
            <consortium name="The Broad Institute Genome Sequencing Center for Infectious Disease"/>
            <person name="Wu L."/>
            <person name="Ma J."/>
        </authorList>
    </citation>
    <scope>NUCLEOTIDE SEQUENCE [LARGE SCALE GENOMIC DNA]</scope>
    <source>
        <strain evidence="3">KCTC 32514</strain>
    </source>
</reference>
<evidence type="ECO:0000313" key="3">
    <source>
        <dbReference type="Proteomes" id="UP001597548"/>
    </source>
</evidence>
<feature type="transmembrane region" description="Helical" evidence="1">
    <location>
        <begin position="129"/>
        <end position="152"/>
    </location>
</feature>
<evidence type="ECO:0000313" key="2">
    <source>
        <dbReference type="EMBL" id="MFD2916200.1"/>
    </source>
</evidence>
<dbReference type="Proteomes" id="UP001597548">
    <property type="component" value="Unassembled WGS sequence"/>
</dbReference>
<feature type="transmembrane region" description="Helical" evidence="1">
    <location>
        <begin position="367"/>
        <end position="390"/>
    </location>
</feature>
<feature type="transmembrane region" description="Helical" evidence="1">
    <location>
        <begin position="299"/>
        <end position="320"/>
    </location>
</feature>
<feature type="transmembrane region" description="Helical" evidence="1">
    <location>
        <begin position="74"/>
        <end position="91"/>
    </location>
</feature>
<feature type="transmembrane region" description="Helical" evidence="1">
    <location>
        <begin position="200"/>
        <end position="219"/>
    </location>
</feature>
<protein>
    <recommendedName>
        <fullName evidence="4">Cytochrome C and Quinol oxidase polypeptide I</fullName>
    </recommendedName>
</protein>
<accession>A0ABW5ZT45</accession>
<feature type="transmembrane region" description="Helical" evidence="1">
    <location>
        <begin position="40"/>
        <end position="62"/>
    </location>
</feature>
<gene>
    <name evidence="2" type="ORF">ACFS29_11160</name>
</gene>
<feature type="transmembrane region" description="Helical" evidence="1">
    <location>
        <begin position="164"/>
        <end position="188"/>
    </location>
</feature>
<keyword evidence="1" id="KW-0472">Membrane</keyword>
<sequence>MQKKLVIVCLLNFLVAALMGLALRFSFIQSIEINYRFLTHAHSHVAMLGWVYLILFVLIVHYFVPKRKPIYQRLFWLTQFAVVGMMISFPFQGYAVISISFSTLHILCSYAFVYLIWKHHKTKSQATSKLLRLALVFMLISTLGVWCLGPAVSMLGQASAFYQIAIQFFLHFQFNGWFLIAVIAVLFHLFNIDDSNQFRLFFKLLITSTILTLALPIQWFAPHTILLYLNAIGIILQLATLYVFLKLIKPKKQLIRNQNSKLTVYLYSFAIVCFILKSIVQSLSILPEFAEVVYTHHNFVIGFIHLLMLGVITGFLFAFILNTKLISYNRTLHTAVFSFLLGFVSTEILLLIQGVNFYFGNGILPNYYVLLFISSIFLPLGISLLLINILNTKTHESRTTKTTQSFTTIK</sequence>
<evidence type="ECO:0008006" key="4">
    <source>
        <dbReference type="Google" id="ProtNLM"/>
    </source>
</evidence>
<organism evidence="2 3">
    <name type="scientific">Psychroserpens luteus</name>
    <dbReference type="NCBI Taxonomy" id="1434066"/>
    <lineage>
        <taxon>Bacteria</taxon>
        <taxon>Pseudomonadati</taxon>
        <taxon>Bacteroidota</taxon>
        <taxon>Flavobacteriia</taxon>
        <taxon>Flavobacteriales</taxon>
        <taxon>Flavobacteriaceae</taxon>
        <taxon>Psychroserpens</taxon>
    </lineage>
</organism>
<name>A0ABW5ZT45_9FLAO</name>
<dbReference type="EMBL" id="JBHUOS010000009">
    <property type="protein sequence ID" value="MFD2916200.1"/>
    <property type="molecule type" value="Genomic_DNA"/>
</dbReference>
<keyword evidence="1" id="KW-0812">Transmembrane</keyword>
<feature type="transmembrane region" description="Helical" evidence="1">
    <location>
        <begin position="265"/>
        <end position="287"/>
    </location>
</feature>
<feature type="transmembrane region" description="Helical" evidence="1">
    <location>
        <begin position="97"/>
        <end position="117"/>
    </location>
</feature>
<evidence type="ECO:0000256" key="1">
    <source>
        <dbReference type="SAM" id="Phobius"/>
    </source>
</evidence>